<reference evidence="1" key="1">
    <citation type="submission" date="2020-08" db="EMBL/GenBank/DDBJ databases">
        <title>Multicomponent nature underlies the extraordinary mechanical properties of spider dragline silk.</title>
        <authorList>
            <person name="Kono N."/>
            <person name="Nakamura H."/>
            <person name="Mori M."/>
            <person name="Yoshida Y."/>
            <person name="Ohtoshi R."/>
            <person name="Malay A.D."/>
            <person name="Moran D.A.P."/>
            <person name="Tomita M."/>
            <person name="Numata K."/>
            <person name="Arakawa K."/>
        </authorList>
    </citation>
    <scope>NUCLEOTIDE SEQUENCE</scope>
</reference>
<evidence type="ECO:0008006" key="3">
    <source>
        <dbReference type="Google" id="ProtNLM"/>
    </source>
</evidence>
<name>A0A8X6XMW2_9ARAC</name>
<protein>
    <recommendedName>
        <fullName evidence="3">RNase H type-1 domain-containing protein</fullName>
    </recommendedName>
</protein>
<keyword evidence="2" id="KW-1185">Reference proteome</keyword>
<dbReference type="AlphaFoldDB" id="A0A8X6XMW2"/>
<evidence type="ECO:0000313" key="1">
    <source>
        <dbReference type="EMBL" id="GFY56630.1"/>
    </source>
</evidence>
<dbReference type="EMBL" id="BMAV01011070">
    <property type="protein sequence ID" value="GFY56630.1"/>
    <property type="molecule type" value="Genomic_DNA"/>
</dbReference>
<comment type="caution">
    <text evidence="1">The sequence shown here is derived from an EMBL/GenBank/DDBJ whole genome shotgun (WGS) entry which is preliminary data.</text>
</comment>
<gene>
    <name evidence="1" type="ORF">TNIN_141841</name>
</gene>
<organism evidence="1 2">
    <name type="scientific">Trichonephila inaurata madagascariensis</name>
    <dbReference type="NCBI Taxonomy" id="2747483"/>
    <lineage>
        <taxon>Eukaryota</taxon>
        <taxon>Metazoa</taxon>
        <taxon>Ecdysozoa</taxon>
        <taxon>Arthropoda</taxon>
        <taxon>Chelicerata</taxon>
        <taxon>Arachnida</taxon>
        <taxon>Araneae</taxon>
        <taxon>Araneomorphae</taxon>
        <taxon>Entelegynae</taxon>
        <taxon>Araneoidea</taxon>
        <taxon>Nephilidae</taxon>
        <taxon>Trichonephila</taxon>
        <taxon>Trichonephila inaurata</taxon>
    </lineage>
</organism>
<dbReference type="Proteomes" id="UP000886998">
    <property type="component" value="Unassembled WGS sequence"/>
</dbReference>
<proteinExistence type="predicted"/>
<evidence type="ECO:0000313" key="2">
    <source>
        <dbReference type="Proteomes" id="UP000886998"/>
    </source>
</evidence>
<accession>A0A8X6XMW2</accession>
<sequence>MLLLGLKFDWPVLHLLTSDLTQLQFRTEHVSREAILSDSIAAHLIFNRLLAPQSTYIEKCIYCHEDLASMGKDVVLQRIPGHCGVLGSEKADSPSKEEQSHRPFLHLLTVGSNSTAIPEGHVPKILMDLSKRHVHLIFSNPLARSVYLSKVHILSPRHTSMEQGCDAWDPRQRYECWVVKKRTLASKGTMHYAPNFCRNELTAQRCEA</sequence>